<dbReference type="EMBL" id="MU155362">
    <property type="protein sequence ID" value="KAF9474791.1"/>
    <property type="molecule type" value="Genomic_DNA"/>
</dbReference>
<dbReference type="AlphaFoldDB" id="A0A9P5YTD1"/>
<evidence type="ECO:0000313" key="3">
    <source>
        <dbReference type="Proteomes" id="UP000807469"/>
    </source>
</evidence>
<dbReference type="Proteomes" id="UP000807469">
    <property type="component" value="Unassembled WGS sequence"/>
</dbReference>
<sequence length="152" mass="16547">MSKFIPNTTPIDLQKLSTSLEANSLAVPPSGRKRSTISNKAREKWQLRGKGDPKRPAESTHGEEETKKALARRARARNVGTRGATDDSPFATNEKPFQYPAPNAPDYPMHSPSPCRITFADPGLQALPRLTAGATIPPAQYPDYSGVSPMFT</sequence>
<evidence type="ECO:0000313" key="2">
    <source>
        <dbReference type="EMBL" id="KAF9474791.1"/>
    </source>
</evidence>
<reference evidence="2" key="1">
    <citation type="submission" date="2020-11" db="EMBL/GenBank/DDBJ databases">
        <authorList>
            <consortium name="DOE Joint Genome Institute"/>
            <person name="Ahrendt S."/>
            <person name="Riley R."/>
            <person name="Andreopoulos W."/>
            <person name="Labutti K."/>
            <person name="Pangilinan J."/>
            <person name="Ruiz-Duenas F.J."/>
            <person name="Barrasa J.M."/>
            <person name="Sanchez-Garcia M."/>
            <person name="Camarero S."/>
            <person name="Miyauchi S."/>
            <person name="Serrano A."/>
            <person name="Linde D."/>
            <person name="Babiker R."/>
            <person name="Drula E."/>
            <person name="Ayuso-Fernandez I."/>
            <person name="Pacheco R."/>
            <person name="Padilla G."/>
            <person name="Ferreira P."/>
            <person name="Barriuso J."/>
            <person name="Kellner H."/>
            <person name="Castanera R."/>
            <person name="Alfaro M."/>
            <person name="Ramirez L."/>
            <person name="Pisabarro A.G."/>
            <person name="Kuo A."/>
            <person name="Tritt A."/>
            <person name="Lipzen A."/>
            <person name="He G."/>
            <person name="Yan M."/>
            <person name="Ng V."/>
            <person name="Cullen D."/>
            <person name="Martin F."/>
            <person name="Rosso M.-N."/>
            <person name="Henrissat B."/>
            <person name="Hibbett D."/>
            <person name="Martinez A.T."/>
            <person name="Grigoriev I.V."/>
        </authorList>
    </citation>
    <scope>NUCLEOTIDE SEQUENCE</scope>
    <source>
        <strain evidence="2">CIRM-BRFM 674</strain>
    </source>
</reference>
<protein>
    <submittedName>
        <fullName evidence="2">Uncharacterized protein</fullName>
    </submittedName>
</protein>
<name>A0A9P5YTD1_9AGAR</name>
<organism evidence="2 3">
    <name type="scientific">Pholiota conissans</name>
    <dbReference type="NCBI Taxonomy" id="109636"/>
    <lineage>
        <taxon>Eukaryota</taxon>
        <taxon>Fungi</taxon>
        <taxon>Dikarya</taxon>
        <taxon>Basidiomycota</taxon>
        <taxon>Agaricomycotina</taxon>
        <taxon>Agaricomycetes</taxon>
        <taxon>Agaricomycetidae</taxon>
        <taxon>Agaricales</taxon>
        <taxon>Agaricineae</taxon>
        <taxon>Strophariaceae</taxon>
        <taxon>Pholiota</taxon>
    </lineage>
</organism>
<evidence type="ECO:0000256" key="1">
    <source>
        <dbReference type="SAM" id="MobiDB-lite"/>
    </source>
</evidence>
<feature type="region of interest" description="Disordered" evidence="1">
    <location>
        <begin position="20"/>
        <end position="116"/>
    </location>
</feature>
<proteinExistence type="predicted"/>
<accession>A0A9P5YTD1</accession>
<comment type="caution">
    <text evidence="2">The sequence shown here is derived from an EMBL/GenBank/DDBJ whole genome shotgun (WGS) entry which is preliminary data.</text>
</comment>
<feature type="compositionally biased region" description="Basic and acidic residues" evidence="1">
    <location>
        <begin position="40"/>
        <end position="68"/>
    </location>
</feature>
<keyword evidence="3" id="KW-1185">Reference proteome</keyword>
<gene>
    <name evidence="2" type="ORF">BDN70DRAFT_884460</name>
</gene>